<keyword evidence="2" id="KW-1133">Transmembrane helix</keyword>
<reference evidence="3" key="1">
    <citation type="submission" date="2022-01" db="EMBL/GenBank/DDBJ databases">
        <title>PSI-footprinting approach for the identification of protein synthesis inhibitor producers.</title>
        <authorList>
            <person name="Handel F."/>
            <person name="Kulik A."/>
            <person name="Wex K.W."/>
            <person name="Berscheid A."/>
            <person name="Saur J.S."/>
            <person name="Winkler A."/>
            <person name="Wibberg D."/>
            <person name="Kalinowski J."/>
            <person name="Broetz-Oesterhelt H."/>
            <person name="Mast Y."/>
        </authorList>
    </citation>
    <scope>NUCLEOTIDE SEQUENCE</scope>
    <source>
        <strain evidence="3">KNN 49.3e</strain>
    </source>
</reference>
<protein>
    <recommendedName>
        <fullName evidence="5">Integral membrane protein</fullName>
    </recommendedName>
</protein>
<accession>A0ABY4P0P9</accession>
<evidence type="ECO:0000313" key="3">
    <source>
        <dbReference type="EMBL" id="UQS25889.1"/>
    </source>
</evidence>
<feature type="transmembrane region" description="Helical" evidence="2">
    <location>
        <begin position="12"/>
        <end position="38"/>
    </location>
</feature>
<feature type="transmembrane region" description="Helical" evidence="2">
    <location>
        <begin position="110"/>
        <end position="125"/>
    </location>
</feature>
<dbReference type="Proteomes" id="UP000830158">
    <property type="component" value="Chromosome"/>
</dbReference>
<name>A0ABY4P0P9_9PSEU</name>
<feature type="transmembrane region" description="Helical" evidence="2">
    <location>
        <begin position="76"/>
        <end position="98"/>
    </location>
</feature>
<keyword evidence="2" id="KW-0812">Transmembrane</keyword>
<sequence>MRTKPYGTSRVSTVFAVVFGFLTGFLCLLRFAAAVALVPVVDNTAAVVLLGLLYGAGMAFSLAGAGLLLARSPASITCLTLGCVITFVIVLTELALRALPRHTSLPDDPYLGWMFLFALMALVQTRRTDTKFRVRPSPAASGRGPAPSGHR</sequence>
<evidence type="ECO:0000313" key="4">
    <source>
        <dbReference type="Proteomes" id="UP000830158"/>
    </source>
</evidence>
<dbReference type="EMBL" id="CP091196">
    <property type="protein sequence ID" value="UQS25889.1"/>
    <property type="molecule type" value="Genomic_DNA"/>
</dbReference>
<keyword evidence="4" id="KW-1185">Reference proteome</keyword>
<proteinExistence type="predicted"/>
<evidence type="ECO:0000256" key="1">
    <source>
        <dbReference type="SAM" id="MobiDB-lite"/>
    </source>
</evidence>
<gene>
    <name evidence="3" type="ORF">L1857_25310</name>
</gene>
<feature type="compositionally biased region" description="Low complexity" evidence="1">
    <location>
        <begin position="135"/>
        <end position="151"/>
    </location>
</feature>
<feature type="transmembrane region" description="Helical" evidence="2">
    <location>
        <begin position="44"/>
        <end position="69"/>
    </location>
</feature>
<keyword evidence="2" id="KW-0472">Membrane</keyword>
<feature type="region of interest" description="Disordered" evidence="1">
    <location>
        <begin position="132"/>
        <end position="151"/>
    </location>
</feature>
<organism evidence="3 4">
    <name type="scientific">Amycolatopsis thermalba</name>
    <dbReference type="NCBI Taxonomy" id="944492"/>
    <lineage>
        <taxon>Bacteria</taxon>
        <taxon>Bacillati</taxon>
        <taxon>Actinomycetota</taxon>
        <taxon>Actinomycetes</taxon>
        <taxon>Pseudonocardiales</taxon>
        <taxon>Pseudonocardiaceae</taxon>
        <taxon>Amycolatopsis</taxon>
    </lineage>
</organism>
<dbReference type="RefSeq" id="WP_162831020.1">
    <property type="nucleotide sequence ID" value="NZ_CP091196.1"/>
</dbReference>
<evidence type="ECO:0008006" key="5">
    <source>
        <dbReference type="Google" id="ProtNLM"/>
    </source>
</evidence>
<evidence type="ECO:0000256" key="2">
    <source>
        <dbReference type="SAM" id="Phobius"/>
    </source>
</evidence>